<evidence type="ECO:0000313" key="10">
    <source>
        <dbReference type="EMBL" id="MFD0925404.1"/>
    </source>
</evidence>
<dbReference type="CDD" id="cd04730">
    <property type="entry name" value="NPD_like"/>
    <property type="match status" value="1"/>
</dbReference>
<evidence type="ECO:0000256" key="6">
    <source>
        <dbReference type="ARBA" id="ARBA00023002"/>
    </source>
</evidence>
<keyword evidence="11" id="KW-1185">Reference proteome</keyword>
<dbReference type="RefSeq" id="WP_253646643.1">
    <property type="nucleotide sequence ID" value="NZ_BAAAMO010000002.1"/>
</dbReference>
<evidence type="ECO:0000256" key="5">
    <source>
        <dbReference type="ARBA" id="ARBA00022643"/>
    </source>
</evidence>
<organism evidence="10 11">
    <name type="scientific">Williamsia deligens</name>
    <dbReference type="NCBI Taxonomy" id="321325"/>
    <lineage>
        <taxon>Bacteria</taxon>
        <taxon>Bacillati</taxon>
        <taxon>Actinomycetota</taxon>
        <taxon>Actinomycetes</taxon>
        <taxon>Mycobacteriales</taxon>
        <taxon>Nocardiaceae</taxon>
        <taxon>Williamsia</taxon>
    </lineage>
</organism>
<evidence type="ECO:0000256" key="9">
    <source>
        <dbReference type="ARBA" id="ARBA00049401"/>
    </source>
</evidence>
<dbReference type="EMBL" id="JBHTIL010000001">
    <property type="protein sequence ID" value="MFD0925404.1"/>
    <property type="molecule type" value="Genomic_DNA"/>
</dbReference>
<comment type="catalytic activity">
    <reaction evidence="9">
        <text>3 propionate 3-nitronate + 3 O2 + H2O = 3 3-oxopropanoate + 2 nitrate + nitrite + H2O2 + 3 H(+)</text>
        <dbReference type="Rhea" id="RHEA:57332"/>
        <dbReference type="ChEBI" id="CHEBI:15377"/>
        <dbReference type="ChEBI" id="CHEBI:15378"/>
        <dbReference type="ChEBI" id="CHEBI:15379"/>
        <dbReference type="ChEBI" id="CHEBI:16240"/>
        <dbReference type="ChEBI" id="CHEBI:16301"/>
        <dbReference type="ChEBI" id="CHEBI:17632"/>
        <dbReference type="ChEBI" id="CHEBI:33190"/>
        <dbReference type="ChEBI" id="CHEBI:136067"/>
    </reaction>
</comment>
<evidence type="ECO:0000256" key="8">
    <source>
        <dbReference type="ARBA" id="ARBA00031155"/>
    </source>
</evidence>
<dbReference type="GO" id="GO:0016491">
    <property type="term" value="F:oxidoreductase activity"/>
    <property type="evidence" value="ECO:0007669"/>
    <property type="project" value="UniProtKB-KW"/>
</dbReference>
<proteinExistence type="inferred from homology"/>
<evidence type="ECO:0000256" key="2">
    <source>
        <dbReference type="ARBA" id="ARBA00009881"/>
    </source>
</evidence>
<sequence>MTRLDELDIPLIGAPMAGGPTTDALVIAVSRAGALGMLATAYRPPEATTASIAAVRDAGVSAFGVNLFVPDEPDLTAGAHDALVAYRELLQQNHPGGEPGPVEVEPHDDYPAILAAVTEAAPPWVSFTFGLPDARDVEALHRRGSSVMITVTTAADARAAEERGADAVWVQGPEAGGHRSTFSVAETPSDTPLDTVLAEVRDSTPLPLVASGGVAQGSDVRRLLDGGATAVGVGTLLLLADEAGTSDAYRAALTDPAFDETVLTRAFSGRVARGLRNRFHDTYASDAPAMFPAVNTLTGPLRRAATAAGDPHGVSLWAGTGHRAVRPGPAADIITELWSQATS</sequence>
<protein>
    <recommendedName>
        <fullName evidence="8">Propionate 3-nitronate monooxygenase</fullName>
    </recommendedName>
</protein>
<comment type="similarity">
    <text evidence="2">Belongs to the nitronate monooxygenase family. NMO class I subfamily.</text>
</comment>
<dbReference type="PANTHER" id="PTHR42747:SF3">
    <property type="entry name" value="NITRONATE MONOOXYGENASE-RELATED"/>
    <property type="match status" value="1"/>
</dbReference>
<name>A0ABW3G487_9NOCA</name>
<dbReference type="PANTHER" id="PTHR42747">
    <property type="entry name" value="NITRONATE MONOOXYGENASE-RELATED"/>
    <property type="match status" value="1"/>
</dbReference>
<evidence type="ECO:0000256" key="7">
    <source>
        <dbReference type="ARBA" id="ARBA00023033"/>
    </source>
</evidence>
<comment type="caution">
    <text evidence="10">The sequence shown here is derived from an EMBL/GenBank/DDBJ whole genome shotgun (WGS) entry which is preliminary data.</text>
</comment>
<evidence type="ECO:0000256" key="1">
    <source>
        <dbReference type="ARBA" id="ARBA00001917"/>
    </source>
</evidence>
<dbReference type="InterPro" id="IPR004136">
    <property type="entry name" value="NMO"/>
</dbReference>
<evidence type="ECO:0000256" key="4">
    <source>
        <dbReference type="ARBA" id="ARBA00022630"/>
    </source>
</evidence>
<gene>
    <name evidence="10" type="ORF">ACFQ04_06605</name>
</gene>
<dbReference type="InterPro" id="IPR013785">
    <property type="entry name" value="Aldolase_TIM"/>
</dbReference>
<dbReference type="SUPFAM" id="SSF51412">
    <property type="entry name" value="Inosine monophosphate dehydrogenase (IMPDH)"/>
    <property type="match status" value="1"/>
</dbReference>
<dbReference type="Proteomes" id="UP001597068">
    <property type="component" value="Unassembled WGS sequence"/>
</dbReference>
<keyword evidence="7" id="KW-0503">Monooxygenase</keyword>
<keyword evidence="5" id="KW-0288">FMN</keyword>
<reference evidence="11" key="1">
    <citation type="journal article" date="2019" name="Int. J. Syst. Evol. Microbiol.">
        <title>The Global Catalogue of Microorganisms (GCM) 10K type strain sequencing project: providing services to taxonomists for standard genome sequencing and annotation.</title>
        <authorList>
            <consortium name="The Broad Institute Genomics Platform"/>
            <consortium name="The Broad Institute Genome Sequencing Center for Infectious Disease"/>
            <person name="Wu L."/>
            <person name="Ma J."/>
        </authorList>
    </citation>
    <scope>NUCLEOTIDE SEQUENCE [LARGE SCALE GENOMIC DNA]</scope>
    <source>
        <strain evidence="11">CCUG 50873</strain>
    </source>
</reference>
<dbReference type="Gene3D" id="3.20.20.70">
    <property type="entry name" value="Aldolase class I"/>
    <property type="match status" value="1"/>
</dbReference>
<keyword evidence="6 10" id="KW-0560">Oxidoreductase</keyword>
<evidence type="ECO:0000313" key="11">
    <source>
        <dbReference type="Proteomes" id="UP001597068"/>
    </source>
</evidence>
<comment type="cofactor">
    <cofactor evidence="1">
        <name>FMN</name>
        <dbReference type="ChEBI" id="CHEBI:58210"/>
    </cofactor>
</comment>
<dbReference type="Pfam" id="PF03060">
    <property type="entry name" value="NMO"/>
    <property type="match status" value="1"/>
</dbReference>
<evidence type="ECO:0000256" key="3">
    <source>
        <dbReference type="ARBA" id="ARBA00022575"/>
    </source>
</evidence>
<keyword evidence="3" id="KW-0216">Detoxification</keyword>
<accession>A0ABW3G487</accession>
<keyword evidence="4" id="KW-0285">Flavoprotein</keyword>